<dbReference type="CDD" id="cd00165">
    <property type="entry name" value="S4"/>
    <property type="match status" value="1"/>
</dbReference>
<dbReference type="CDD" id="cd02869">
    <property type="entry name" value="PseudoU_synth_RluA_like"/>
    <property type="match status" value="1"/>
</dbReference>
<keyword evidence="3 5" id="KW-0413">Isomerase</keyword>
<reference evidence="5" key="1">
    <citation type="submission" date="2018-06" db="EMBL/GenBank/DDBJ databases">
        <authorList>
            <person name="Zhirakovskaya E."/>
        </authorList>
    </citation>
    <scope>NUCLEOTIDE SEQUENCE</scope>
</reference>
<protein>
    <submittedName>
        <fullName evidence="5">Ribosomal large subunit pseudouridine synthase D</fullName>
        <ecNumber evidence="5">5.4.99.23</ecNumber>
    </submittedName>
</protein>
<dbReference type="NCBIfam" id="TIGR00005">
    <property type="entry name" value="rluA_subfam"/>
    <property type="match status" value="1"/>
</dbReference>
<evidence type="ECO:0000256" key="1">
    <source>
        <dbReference type="ARBA" id="ARBA00010876"/>
    </source>
</evidence>
<name>A0A3B0Y774_9ZZZZ</name>
<dbReference type="FunFam" id="3.30.2350.10:FF:000006">
    <property type="entry name" value="Pseudouridine synthase"/>
    <property type="match status" value="1"/>
</dbReference>
<dbReference type="PANTHER" id="PTHR21600:SF44">
    <property type="entry name" value="RIBOSOMAL LARGE SUBUNIT PSEUDOURIDINE SYNTHASE D"/>
    <property type="match status" value="1"/>
</dbReference>
<dbReference type="InterPro" id="IPR020103">
    <property type="entry name" value="PsdUridine_synth_cat_dom_sf"/>
</dbReference>
<sequence>MSTEIPVEMAGMRLDQALAKIWTDYSRGRLQQWIKSGQILVNSTHWRSKDRVQGGEQVILDAQIEALESRVEPENITLDTVYEDESVIVINKPAGLVVHPAAGHARGTLQNALLHHYPEIAAVPRAGIVHRLDKLTSGLMVAARTAKAHKSLVNQLQNRTVSREYRAVVVGVMPAGGTVEAAIGRHPVDRKRMAVRKDGGKEAISHYRVKQKYRRHTLVKVKLETGRTHQIRVHMASIQYPLIGDPVYGGRFKMPPNCSEEFQTCLRDFKRQALHAARLEFVHPESNESVHWQVALPQDMQQLVDMLQQDLSENG</sequence>
<keyword evidence="2" id="KW-0694">RNA-binding</keyword>
<dbReference type="Gene3D" id="3.10.290.10">
    <property type="entry name" value="RNA-binding S4 domain"/>
    <property type="match status" value="1"/>
</dbReference>
<evidence type="ECO:0000313" key="5">
    <source>
        <dbReference type="EMBL" id="VAW72253.1"/>
    </source>
</evidence>
<dbReference type="SMART" id="SM00363">
    <property type="entry name" value="S4"/>
    <property type="match status" value="1"/>
</dbReference>
<dbReference type="NCBIfam" id="NF008385">
    <property type="entry name" value="PRK11180.1"/>
    <property type="match status" value="1"/>
</dbReference>
<dbReference type="InterPro" id="IPR006224">
    <property type="entry name" value="PsdUridine_synth_RluA-like_CS"/>
</dbReference>
<dbReference type="AlphaFoldDB" id="A0A3B0Y774"/>
<proteinExistence type="inferred from homology"/>
<dbReference type="PROSITE" id="PS50889">
    <property type="entry name" value="S4"/>
    <property type="match status" value="1"/>
</dbReference>
<evidence type="ECO:0000259" key="4">
    <source>
        <dbReference type="SMART" id="SM00363"/>
    </source>
</evidence>
<evidence type="ECO:0000256" key="3">
    <source>
        <dbReference type="ARBA" id="ARBA00023235"/>
    </source>
</evidence>
<dbReference type="InterPro" id="IPR006145">
    <property type="entry name" value="PsdUridine_synth_RsuA/RluA"/>
</dbReference>
<dbReference type="InterPro" id="IPR002942">
    <property type="entry name" value="S4_RNA-bd"/>
</dbReference>
<evidence type="ECO:0000256" key="2">
    <source>
        <dbReference type="ARBA" id="ARBA00022884"/>
    </source>
</evidence>
<dbReference type="GO" id="GO:0003723">
    <property type="term" value="F:RNA binding"/>
    <property type="evidence" value="ECO:0007669"/>
    <property type="project" value="UniProtKB-KW"/>
</dbReference>
<dbReference type="InterPro" id="IPR050188">
    <property type="entry name" value="RluA_PseudoU_synthase"/>
</dbReference>
<dbReference type="Gene3D" id="3.30.2350.10">
    <property type="entry name" value="Pseudouridine synthase"/>
    <property type="match status" value="1"/>
</dbReference>
<dbReference type="GO" id="GO:0160140">
    <property type="term" value="F:23S rRNA pseudouridine(1911/1915/1917) synthase activity"/>
    <property type="evidence" value="ECO:0007669"/>
    <property type="project" value="UniProtKB-EC"/>
</dbReference>
<dbReference type="SUPFAM" id="SSF55174">
    <property type="entry name" value="Alpha-L RNA-binding motif"/>
    <property type="match status" value="1"/>
</dbReference>
<organism evidence="5">
    <name type="scientific">hydrothermal vent metagenome</name>
    <dbReference type="NCBI Taxonomy" id="652676"/>
    <lineage>
        <taxon>unclassified sequences</taxon>
        <taxon>metagenomes</taxon>
        <taxon>ecological metagenomes</taxon>
    </lineage>
</organism>
<dbReference type="InterPro" id="IPR036986">
    <property type="entry name" value="S4_RNA-bd_sf"/>
</dbReference>
<dbReference type="SUPFAM" id="SSF55120">
    <property type="entry name" value="Pseudouridine synthase"/>
    <property type="match status" value="1"/>
</dbReference>
<dbReference type="InterPro" id="IPR006225">
    <property type="entry name" value="PsdUridine_synth_RluC/D"/>
</dbReference>
<dbReference type="PROSITE" id="PS01129">
    <property type="entry name" value="PSI_RLU"/>
    <property type="match status" value="1"/>
</dbReference>
<accession>A0A3B0Y774</accession>
<dbReference type="GO" id="GO:0000455">
    <property type="term" value="P:enzyme-directed rRNA pseudouridine synthesis"/>
    <property type="evidence" value="ECO:0007669"/>
    <property type="project" value="TreeGrafter"/>
</dbReference>
<gene>
    <name evidence="5" type="ORF">MNBD_GAMMA12-1674</name>
</gene>
<dbReference type="EC" id="5.4.99.23" evidence="5"/>
<dbReference type="PANTHER" id="PTHR21600">
    <property type="entry name" value="MITOCHONDRIAL RNA PSEUDOURIDINE SYNTHASE"/>
    <property type="match status" value="1"/>
</dbReference>
<dbReference type="EMBL" id="UOFL01000036">
    <property type="protein sequence ID" value="VAW72253.1"/>
    <property type="molecule type" value="Genomic_DNA"/>
</dbReference>
<feature type="domain" description="RNA-binding S4" evidence="4">
    <location>
        <begin position="12"/>
        <end position="77"/>
    </location>
</feature>
<comment type="similarity">
    <text evidence="1">Belongs to the pseudouridine synthase RluA family.</text>
</comment>
<dbReference type="Pfam" id="PF00849">
    <property type="entry name" value="PseudoU_synth_2"/>
    <property type="match status" value="1"/>
</dbReference>